<feature type="compositionally biased region" description="Polar residues" evidence="1">
    <location>
        <begin position="210"/>
        <end position="219"/>
    </location>
</feature>
<evidence type="ECO:0000256" key="1">
    <source>
        <dbReference type="SAM" id="MobiDB-lite"/>
    </source>
</evidence>
<dbReference type="InterPro" id="IPR036420">
    <property type="entry name" value="BRCT_dom_sf"/>
</dbReference>
<feature type="compositionally biased region" description="Polar residues" evidence="1">
    <location>
        <begin position="423"/>
        <end position="432"/>
    </location>
</feature>
<dbReference type="PANTHER" id="PTHR11370:SF5">
    <property type="entry name" value="DNA REPAIR PROTEIN XRCC1"/>
    <property type="match status" value="1"/>
</dbReference>
<gene>
    <name evidence="4" type="primary">XRCC1</name>
    <name evidence="4" type="ORF">GZH46_02157</name>
</gene>
<feature type="region of interest" description="Disordered" evidence="1">
    <location>
        <begin position="299"/>
        <end position="330"/>
    </location>
</feature>
<dbReference type="Pfam" id="PF00533">
    <property type="entry name" value="BRCT"/>
    <property type="match status" value="1"/>
</dbReference>
<feature type="non-terminal residue" evidence="4">
    <location>
        <position position="603"/>
    </location>
</feature>
<keyword evidence="2" id="KW-0812">Transmembrane</keyword>
<evidence type="ECO:0000313" key="4">
    <source>
        <dbReference type="EMBL" id="KAG9509330.1"/>
    </source>
</evidence>
<accession>A0ABQ7S7D8</accession>
<feature type="region of interest" description="Disordered" evidence="1">
    <location>
        <begin position="370"/>
        <end position="432"/>
    </location>
</feature>
<keyword evidence="2" id="KW-0472">Membrane</keyword>
<feature type="region of interest" description="Disordered" evidence="1">
    <location>
        <begin position="176"/>
        <end position="252"/>
    </location>
</feature>
<sequence>MHSPLTALKSIATIVPHQKPHNWPSSHNAYKVHATGAHDVSINNIDLETTNPWTTIILISVPLITIILLMVILTKSNMANIMNRLFGPGQQNTDCHQPVNGAIRSHSESKIASNRRRTSSSTTASSSSNNSRQGTMTTDSNQAIDKEQPPPQGSGMRKRSLNLSVKSLITTLVTSMSSSNSTSPLNSPSVPITHQSPRSAPLVISDKRPQGQSELSDGQSMGPDGKNCLNPDKSNHTHPTEAQSNITSPNKHINDVIAKVQEDESMIESRQRGEDNLSDFNNRTANEFFVRRRNVTARSGRRSMFKQTPRRALQSHDPNKHVSKCVGSYKPSTFTTKQQADNARDKRTNLPIISLPYVVAHESIVIDVNPDNYDSRDSAMDRDSGNGGESDKSQQLPRVLQQALSPPPPVSPYALSLPRSHSDSINPSLGTSESEVYVSPLPLPKERYPIRKPYARILRGVVFAMSGLVNPKRAAIKDLAIAMGAKYSPNWGRSCTHLICGYKNTPLYVAALGRGRIVREHWIVECHQEQMLIDWRTYKLDERPFPESDEEFDTSQETLMTSNHTACVEESRRTHVNCSHEKELVEIPGGMVHGEETHGRIII</sequence>
<evidence type="ECO:0000256" key="2">
    <source>
        <dbReference type="SAM" id="Phobius"/>
    </source>
</evidence>
<comment type="caution">
    <text evidence="4">The sequence shown here is derived from an EMBL/GenBank/DDBJ whole genome shotgun (WGS) entry which is preliminary data.</text>
</comment>
<feature type="compositionally biased region" description="Basic and acidic residues" evidence="1">
    <location>
        <begin position="373"/>
        <end position="392"/>
    </location>
</feature>
<feature type="compositionally biased region" description="Polar residues" evidence="1">
    <location>
        <begin position="240"/>
        <end position="251"/>
    </location>
</feature>
<protein>
    <submittedName>
        <fullName evidence="4">DNA repair protein XRCC1</fullName>
    </submittedName>
</protein>
<dbReference type="PANTHER" id="PTHR11370">
    <property type="entry name" value="DNA-REPAIR PROTEIN XRCC1"/>
    <property type="match status" value="1"/>
</dbReference>
<evidence type="ECO:0000259" key="3">
    <source>
        <dbReference type="PROSITE" id="PS50172"/>
    </source>
</evidence>
<feature type="region of interest" description="Disordered" evidence="1">
    <location>
        <begin position="105"/>
        <end position="159"/>
    </location>
</feature>
<dbReference type="PROSITE" id="PS50172">
    <property type="entry name" value="BRCT"/>
    <property type="match status" value="1"/>
</dbReference>
<dbReference type="Proteomes" id="UP000825002">
    <property type="component" value="Unassembled WGS sequence"/>
</dbReference>
<dbReference type="SMART" id="SM00292">
    <property type="entry name" value="BRCT"/>
    <property type="match status" value="1"/>
</dbReference>
<keyword evidence="5" id="KW-1185">Reference proteome</keyword>
<dbReference type="SUPFAM" id="SSF52113">
    <property type="entry name" value="BRCT domain"/>
    <property type="match status" value="1"/>
</dbReference>
<feature type="compositionally biased region" description="Polar residues" evidence="1">
    <location>
        <begin position="133"/>
        <end position="143"/>
    </location>
</feature>
<dbReference type="InterPro" id="IPR001357">
    <property type="entry name" value="BRCT_dom"/>
</dbReference>
<dbReference type="Gene3D" id="3.40.50.10190">
    <property type="entry name" value="BRCT domain"/>
    <property type="match status" value="1"/>
</dbReference>
<keyword evidence="2" id="KW-1133">Transmembrane helix</keyword>
<organism evidence="4 5">
    <name type="scientific">Fragariocoptes setiger</name>
    <dbReference type="NCBI Taxonomy" id="1670756"/>
    <lineage>
        <taxon>Eukaryota</taxon>
        <taxon>Metazoa</taxon>
        <taxon>Ecdysozoa</taxon>
        <taxon>Arthropoda</taxon>
        <taxon>Chelicerata</taxon>
        <taxon>Arachnida</taxon>
        <taxon>Acari</taxon>
        <taxon>Acariformes</taxon>
        <taxon>Trombidiformes</taxon>
        <taxon>Prostigmata</taxon>
        <taxon>Eupodina</taxon>
        <taxon>Eriophyoidea</taxon>
        <taxon>Phytoptidae</taxon>
        <taxon>Fragariocoptes</taxon>
    </lineage>
</organism>
<evidence type="ECO:0000313" key="5">
    <source>
        <dbReference type="Proteomes" id="UP000825002"/>
    </source>
</evidence>
<feature type="compositionally biased region" description="Low complexity" evidence="1">
    <location>
        <begin position="176"/>
        <end position="190"/>
    </location>
</feature>
<reference evidence="4 5" key="1">
    <citation type="submission" date="2020-10" db="EMBL/GenBank/DDBJ databases">
        <authorList>
            <person name="Klimov P.B."/>
            <person name="Dyachkov S.M."/>
            <person name="Chetverikov P.E."/>
        </authorList>
    </citation>
    <scope>NUCLEOTIDE SEQUENCE [LARGE SCALE GENOMIC DNA]</scope>
    <source>
        <strain evidence="4">BMOC 18-1129-001#AD2665</strain>
        <tissue evidence="4">Entire mites</tissue>
    </source>
</reference>
<feature type="domain" description="BRCT" evidence="3">
    <location>
        <begin position="453"/>
        <end position="540"/>
    </location>
</feature>
<feature type="transmembrane region" description="Helical" evidence="2">
    <location>
        <begin position="53"/>
        <end position="74"/>
    </location>
</feature>
<dbReference type="EMBL" id="JAIFTH010000534">
    <property type="protein sequence ID" value="KAG9509330.1"/>
    <property type="molecule type" value="Genomic_DNA"/>
</dbReference>
<proteinExistence type="predicted"/>
<name>A0ABQ7S7D8_9ACAR</name>
<feature type="compositionally biased region" description="Low complexity" evidence="1">
    <location>
        <begin position="119"/>
        <end position="132"/>
    </location>
</feature>